<sequence>MSFDGRNLVWSDCVREGGEDKQCVIRYVGRSTASYAGQRVHDVQGDSRWVFYANSTGVHRHAR</sequence>
<gene>
    <name evidence="1" type="ORF">M1L60_31125</name>
</gene>
<comment type="caution">
    <text evidence="1">The sequence shown here is derived from an EMBL/GenBank/DDBJ whole genome shotgun (WGS) entry which is preliminary data.</text>
</comment>
<evidence type="ECO:0000313" key="2">
    <source>
        <dbReference type="Proteomes" id="UP001523369"/>
    </source>
</evidence>
<organism evidence="1 2">
    <name type="scientific">Paractinoplanes aksuensis</name>
    <dbReference type="NCBI Taxonomy" id="2939490"/>
    <lineage>
        <taxon>Bacteria</taxon>
        <taxon>Bacillati</taxon>
        <taxon>Actinomycetota</taxon>
        <taxon>Actinomycetes</taxon>
        <taxon>Micromonosporales</taxon>
        <taxon>Micromonosporaceae</taxon>
        <taxon>Paractinoplanes</taxon>
    </lineage>
</organism>
<evidence type="ECO:0000313" key="1">
    <source>
        <dbReference type="EMBL" id="MCO8275040.1"/>
    </source>
</evidence>
<reference evidence="1 2" key="1">
    <citation type="submission" date="2022-06" db="EMBL/GenBank/DDBJ databases">
        <title>New Species of the Genus Actinoplanes, ActinopZanes ferrugineus.</title>
        <authorList>
            <person name="Ding P."/>
        </authorList>
    </citation>
    <scope>NUCLEOTIDE SEQUENCE [LARGE SCALE GENOMIC DNA]</scope>
    <source>
        <strain evidence="1 2">TRM88003</strain>
    </source>
</reference>
<dbReference type="RefSeq" id="WP_253241101.1">
    <property type="nucleotide sequence ID" value="NZ_JAMYJR010000033.1"/>
</dbReference>
<proteinExistence type="predicted"/>
<accession>A0ABT1DW91</accession>
<keyword evidence="2" id="KW-1185">Reference proteome</keyword>
<protein>
    <submittedName>
        <fullName evidence="1">Uncharacterized protein</fullName>
    </submittedName>
</protein>
<dbReference type="Proteomes" id="UP001523369">
    <property type="component" value="Unassembled WGS sequence"/>
</dbReference>
<name>A0ABT1DW91_9ACTN</name>
<dbReference type="EMBL" id="JAMYJR010000033">
    <property type="protein sequence ID" value="MCO8275040.1"/>
    <property type="molecule type" value="Genomic_DNA"/>
</dbReference>